<organism evidence="1">
    <name type="scientific">Hexamita inflata</name>
    <dbReference type="NCBI Taxonomy" id="28002"/>
    <lineage>
        <taxon>Eukaryota</taxon>
        <taxon>Metamonada</taxon>
        <taxon>Diplomonadida</taxon>
        <taxon>Hexamitidae</taxon>
        <taxon>Hexamitinae</taxon>
        <taxon>Hexamita</taxon>
    </lineage>
</organism>
<keyword evidence="3" id="KW-1185">Reference proteome</keyword>
<proteinExistence type="predicted"/>
<dbReference type="EMBL" id="CATOUU010000052">
    <property type="protein sequence ID" value="CAI9914539.1"/>
    <property type="molecule type" value="Genomic_DNA"/>
</dbReference>
<evidence type="ECO:0000313" key="3">
    <source>
        <dbReference type="Proteomes" id="UP001642409"/>
    </source>
</evidence>
<dbReference type="AlphaFoldDB" id="A0AA86N7Q1"/>
<name>A0AA86N7Q1_9EUKA</name>
<comment type="caution">
    <text evidence="1">The sequence shown here is derived from an EMBL/GenBank/DDBJ whole genome shotgun (WGS) entry which is preliminary data.</text>
</comment>
<sequence length="171" mass="19587">MLLNNGLNNMQLSNVSDQQVELIKLFLEQFENIQVTSPDKKTLMFKKINEKMEPKTKQINEINSEIVIKDNEQTQDTIFGGNTEQQIAKYIESNEDNLFILTLQLQYLPEGTAEMLEAAFKPRMPECTFKTMPNGDLSIKCSKDKLEAVKMTIAIVKVNSFALEFTEKTLK</sequence>
<accession>A0AA86N7Q1</accession>
<dbReference type="Proteomes" id="UP001642409">
    <property type="component" value="Unassembled WGS sequence"/>
</dbReference>
<reference evidence="2 3" key="2">
    <citation type="submission" date="2024-07" db="EMBL/GenBank/DDBJ databases">
        <authorList>
            <person name="Akdeniz Z."/>
        </authorList>
    </citation>
    <scope>NUCLEOTIDE SEQUENCE [LARGE SCALE GENOMIC DNA]</scope>
</reference>
<reference evidence="1" key="1">
    <citation type="submission" date="2023-06" db="EMBL/GenBank/DDBJ databases">
        <authorList>
            <person name="Kurt Z."/>
        </authorList>
    </citation>
    <scope>NUCLEOTIDE SEQUENCE</scope>
</reference>
<protein>
    <submittedName>
        <fullName evidence="2">Hypothetical_protein</fullName>
    </submittedName>
</protein>
<evidence type="ECO:0000313" key="1">
    <source>
        <dbReference type="EMBL" id="CAI9914539.1"/>
    </source>
</evidence>
<dbReference type="EMBL" id="CAXDID020000192">
    <property type="protein sequence ID" value="CAL6052391.1"/>
    <property type="molecule type" value="Genomic_DNA"/>
</dbReference>
<gene>
    <name evidence="1" type="ORF">HINF_LOCUS2184</name>
    <name evidence="2" type="ORF">HINF_LOCUS44826</name>
</gene>
<evidence type="ECO:0000313" key="2">
    <source>
        <dbReference type="EMBL" id="CAL6052391.1"/>
    </source>
</evidence>